<dbReference type="PANTHER" id="PTHR33050">
    <property type="entry name" value="REVERSE TRANSCRIPTASE DOMAIN-CONTAINING PROTEIN"/>
    <property type="match status" value="1"/>
</dbReference>
<evidence type="ECO:0008006" key="3">
    <source>
        <dbReference type="Google" id="ProtNLM"/>
    </source>
</evidence>
<comment type="caution">
    <text evidence="1">The sequence shown here is derived from an EMBL/GenBank/DDBJ whole genome shotgun (WGS) entry which is preliminary data.</text>
</comment>
<dbReference type="InterPro" id="IPR052055">
    <property type="entry name" value="Hepadnavirus_pol/RT"/>
</dbReference>
<dbReference type="Proteomes" id="UP001642484">
    <property type="component" value="Unassembled WGS sequence"/>
</dbReference>
<dbReference type="EMBL" id="CAXAMN010008686">
    <property type="protein sequence ID" value="CAK9026226.1"/>
    <property type="molecule type" value="Genomic_DNA"/>
</dbReference>
<accession>A0ABP0KHT8</accession>
<feature type="non-terminal residue" evidence="1">
    <location>
        <position position="366"/>
    </location>
</feature>
<gene>
    <name evidence="1" type="ORF">CCMP2556_LOCUS16282</name>
</gene>
<evidence type="ECO:0000313" key="2">
    <source>
        <dbReference type="Proteomes" id="UP001642484"/>
    </source>
</evidence>
<evidence type="ECO:0000313" key="1">
    <source>
        <dbReference type="EMBL" id="CAK9026226.1"/>
    </source>
</evidence>
<reference evidence="1 2" key="1">
    <citation type="submission" date="2024-02" db="EMBL/GenBank/DDBJ databases">
        <authorList>
            <person name="Chen Y."/>
            <person name="Shah S."/>
            <person name="Dougan E. K."/>
            <person name="Thang M."/>
            <person name="Chan C."/>
        </authorList>
    </citation>
    <scope>NUCLEOTIDE SEQUENCE [LARGE SCALE GENOMIC DNA]</scope>
</reference>
<keyword evidence="2" id="KW-1185">Reference proteome</keyword>
<protein>
    <recommendedName>
        <fullName evidence="3">Reverse transcriptase domain-containing protein</fullName>
    </recommendedName>
</protein>
<sequence length="366" mass="41098">MVHYVDDYASIEPPYTIQSGFDCVHHLMKTIGFKFKPSKDQPPAKEQHIQGVIMTISETSFTVATDPARTQRITAQLHEIMDRGTMSSDEAHRLAGKLQFLSEAMFSQAIRCCIQPLYARASAPVQHAQIPLGDGIRDALQTVLMILPNARPRIFQFFQSPCSIVYADAYFQAGDEKINLSTALKRQDWHTDATNLLTNGWGFVIRRPNQECYYAHGAIPGYLLGRFTTRRAFIYALEIIAQLLCLVAGKPYMENKSLCFIDNEPGKFALQKGYGRDTKVNRLLAFLWQFVESSNHEPHWERVTSQANISDAISRGDLSQATALGWKRIEFDWCALYHTLDLATSSMEKAMHLGASLATPPDTTGG</sequence>
<dbReference type="PANTHER" id="PTHR33050:SF7">
    <property type="entry name" value="RIBONUCLEASE H"/>
    <property type="match status" value="1"/>
</dbReference>
<organism evidence="1 2">
    <name type="scientific">Durusdinium trenchii</name>
    <dbReference type="NCBI Taxonomy" id="1381693"/>
    <lineage>
        <taxon>Eukaryota</taxon>
        <taxon>Sar</taxon>
        <taxon>Alveolata</taxon>
        <taxon>Dinophyceae</taxon>
        <taxon>Suessiales</taxon>
        <taxon>Symbiodiniaceae</taxon>
        <taxon>Durusdinium</taxon>
    </lineage>
</organism>
<proteinExistence type="predicted"/>
<name>A0ABP0KHT8_9DINO</name>